<dbReference type="UniPathway" id="UPA00049">
    <property type="reaction ID" value="UER00061"/>
</dbReference>
<dbReference type="UniPathway" id="UPA00047">
    <property type="reaction ID" value="UER00057"/>
</dbReference>
<dbReference type="AlphaFoldDB" id="A0A1H1S8C3"/>
<dbReference type="GO" id="GO:0009099">
    <property type="term" value="P:L-valine biosynthetic process"/>
    <property type="evidence" value="ECO:0007669"/>
    <property type="project" value="UniProtKB-UniRule"/>
</dbReference>
<dbReference type="EC" id="4.2.1.9" evidence="14 15"/>
<comment type="pathway">
    <text evidence="12 15">Amino-acid biosynthesis; L-valine biosynthesis; L-valine from pyruvate: step 3/4.</text>
</comment>
<evidence type="ECO:0000313" key="18">
    <source>
        <dbReference type="EMBL" id="SDS44181.1"/>
    </source>
</evidence>
<name>A0A1H1S8C3_9MICO</name>
<accession>A0A1H1S8C3</accession>
<comment type="cofactor">
    <cofactor evidence="15">
        <name>[2Fe-2S] cluster</name>
        <dbReference type="ChEBI" id="CHEBI:190135"/>
    </cofactor>
    <text evidence="15">Binds 1 [2Fe-2S] cluster per subunit. This cluster acts as a Lewis acid cofactor.</text>
</comment>
<evidence type="ECO:0000256" key="5">
    <source>
        <dbReference type="ARBA" id="ARBA00022723"/>
    </source>
</evidence>
<dbReference type="EMBL" id="LT629742">
    <property type="protein sequence ID" value="SDS44181.1"/>
    <property type="molecule type" value="Genomic_DNA"/>
</dbReference>
<evidence type="ECO:0000256" key="15">
    <source>
        <dbReference type="HAMAP-Rule" id="MF_00012"/>
    </source>
</evidence>
<evidence type="ECO:0000259" key="16">
    <source>
        <dbReference type="Pfam" id="PF00920"/>
    </source>
</evidence>
<comment type="similarity">
    <text evidence="2 15">Belongs to the IlvD/Edd family.</text>
</comment>
<evidence type="ECO:0000259" key="17">
    <source>
        <dbReference type="Pfam" id="PF24877"/>
    </source>
</evidence>
<evidence type="ECO:0000256" key="8">
    <source>
        <dbReference type="ARBA" id="ARBA00023014"/>
    </source>
</evidence>
<keyword evidence="6 15" id="KW-0460">Magnesium</keyword>
<feature type="binding site" evidence="15">
    <location>
        <position position="85"/>
    </location>
    <ligand>
        <name>Mg(2+)</name>
        <dbReference type="ChEBI" id="CHEBI:18420"/>
    </ligand>
</feature>
<dbReference type="GO" id="GO:0000287">
    <property type="term" value="F:magnesium ion binding"/>
    <property type="evidence" value="ECO:0007669"/>
    <property type="project" value="UniProtKB-UniRule"/>
</dbReference>
<dbReference type="FunFam" id="3.50.30.80:FF:000001">
    <property type="entry name" value="Dihydroxy-acid dehydratase"/>
    <property type="match status" value="1"/>
</dbReference>
<dbReference type="SUPFAM" id="SSF52016">
    <property type="entry name" value="LeuD/IlvD-like"/>
    <property type="match status" value="1"/>
</dbReference>
<dbReference type="Pfam" id="PF24877">
    <property type="entry name" value="ILV_EDD_C"/>
    <property type="match status" value="1"/>
</dbReference>
<keyword evidence="10 15" id="KW-0100">Branched-chain amino acid biosynthesis</keyword>
<dbReference type="PANTHER" id="PTHR21000">
    <property type="entry name" value="DIHYDROXY-ACID DEHYDRATASE DAD"/>
    <property type="match status" value="1"/>
</dbReference>
<dbReference type="HAMAP" id="MF_00012">
    <property type="entry name" value="IlvD"/>
    <property type="match status" value="1"/>
</dbReference>
<dbReference type="NCBIfam" id="NF002068">
    <property type="entry name" value="PRK00911.1"/>
    <property type="match status" value="1"/>
</dbReference>
<evidence type="ECO:0000256" key="7">
    <source>
        <dbReference type="ARBA" id="ARBA00023004"/>
    </source>
</evidence>
<proteinExistence type="inferred from homology"/>
<feature type="active site" description="Proton acceptor" evidence="15">
    <location>
        <position position="480"/>
    </location>
</feature>
<keyword evidence="4 15" id="KW-0001">2Fe-2S</keyword>
<evidence type="ECO:0000313" key="19">
    <source>
        <dbReference type="Proteomes" id="UP000181956"/>
    </source>
</evidence>
<dbReference type="STRING" id="412690.SAMN04489834_1488"/>
<dbReference type="Gene3D" id="3.50.30.80">
    <property type="entry name" value="IlvD/EDD C-terminal domain-like"/>
    <property type="match status" value="1"/>
</dbReference>
<keyword evidence="19" id="KW-1185">Reference proteome</keyword>
<evidence type="ECO:0000256" key="1">
    <source>
        <dbReference type="ARBA" id="ARBA00001946"/>
    </source>
</evidence>
<gene>
    <name evidence="15" type="primary">ilvD</name>
    <name evidence="18" type="ORF">SAMN04489834_1488</name>
</gene>
<reference evidence="19" key="1">
    <citation type="submission" date="2016-10" db="EMBL/GenBank/DDBJ databases">
        <authorList>
            <person name="Varghese N."/>
            <person name="Submissions S."/>
        </authorList>
    </citation>
    <scope>NUCLEOTIDE SEQUENCE [LARGE SCALE GENOMIC DNA]</scope>
    <source>
        <strain evidence="19">DSM 21772</strain>
    </source>
</reference>
<dbReference type="OrthoDB" id="9807077at2"/>
<keyword evidence="5 15" id="KW-0479">Metal-binding</keyword>
<evidence type="ECO:0000256" key="11">
    <source>
        <dbReference type="ARBA" id="ARBA00029304"/>
    </source>
</evidence>
<comment type="cofactor">
    <cofactor evidence="1 15">
        <name>Mg(2+)</name>
        <dbReference type="ChEBI" id="CHEBI:18420"/>
    </cofactor>
</comment>
<dbReference type="InterPro" id="IPR042096">
    <property type="entry name" value="Dihydro-acid_dehy_C"/>
</dbReference>
<keyword evidence="3 15" id="KW-0028">Amino-acid biosynthesis</keyword>
<dbReference type="PANTHER" id="PTHR21000:SF5">
    <property type="entry name" value="DIHYDROXY-ACID DEHYDRATASE, MITOCHONDRIAL"/>
    <property type="match status" value="1"/>
</dbReference>
<evidence type="ECO:0000256" key="2">
    <source>
        <dbReference type="ARBA" id="ARBA00006486"/>
    </source>
</evidence>
<organism evidence="18 19">
    <name type="scientific">Microterricola viridarii</name>
    <dbReference type="NCBI Taxonomy" id="412690"/>
    <lineage>
        <taxon>Bacteria</taxon>
        <taxon>Bacillati</taxon>
        <taxon>Actinomycetota</taxon>
        <taxon>Actinomycetes</taxon>
        <taxon>Micrococcales</taxon>
        <taxon>Microbacteriaceae</taxon>
        <taxon>Microterricola</taxon>
    </lineage>
</organism>
<dbReference type="InterPro" id="IPR050165">
    <property type="entry name" value="DHAD_IlvD/Edd"/>
</dbReference>
<evidence type="ECO:0000256" key="4">
    <source>
        <dbReference type="ARBA" id="ARBA00022714"/>
    </source>
</evidence>
<comment type="function">
    <text evidence="15">Functions in the biosynthesis of branched-chain amino acids. Catalyzes the dehydration of (2R,3R)-2,3-dihydroxy-3-methylpentanoate (2,3-dihydroxy-3-methylvalerate) into 2-oxo-3-methylpentanoate (2-oxo-3-methylvalerate) and of (2R)-2,3-dihydroxy-3-methylbutanoate (2,3-dihydroxyisovalerate) into 2-oxo-3-methylbutanoate (2-oxoisovalerate), the penultimate precursor to L-isoleucine and L-valine, respectively.</text>
</comment>
<feature type="binding site" description="via carbamate group" evidence="15">
    <location>
        <position position="128"/>
    </location>
    <ligand>
        <name>Mg(2+)</name>
        <dbReference type="ChEBI" id="CHEBI:18420"/>
    </ligand>
</feature>
<dbReference type="SUPFAM" id="SSF143975">
    <property type="entry name" value="IlvD/EDD N-terminal domain-like"/>
    <property type="match status" value="1"/>
</dbReference>
<feature type="domain" description="Dihydroxy-acid/6-phosphogluconate dehydratase C-terminal" evidence="17">
    <location>
        <begin position="372"/>
        <end position="561"/>
    </location>
</feature>
<keyword evidence="8 15" id="KW-0411">Iron-sulfur</keyword>
<evidence type="ECO:0000256" key="9">
    <source>
        <dbReference type="ARBA" id="ARBA00023239"/>
    </source>
</evidence>
<dbReference type="PROSITE" id="PS00887">
    <property type="entry name" value="ILVD_EDD_2"/>
    <property type="match status" value="1"/>
</dbReference>
<dbReference type="RefSeq" id="WP_083363467.1">
    <property type="nucleotide sequence ID" value="NZ_LT629742.1"/>
</dbReference>
<evidence type="ECO:0000256" key="10">
    <source>
        <dbReference type="ARBA" id="ARBA00023304"/>
    </source>
</evidence>
<dbReference type="InterPro" id="IPR004404">
    <property type="entry name" value="DihydroxyA_deHydtase"/>
</dbReference>
<keyword evidence="7 15" id="KW-0408">Iron</keyword>
<dbReference type="InterPro" id="IPR056740">
    <property type="entry name" value="ILV_EDD_C"/>
</dbReference>
<evidence type="ECO:0000256" key="12">
    <source>
        <dbReference type="ARBA" id="ARBA00029436"/>
    </source>
</evidence>
<evidence type="ECO:0000256" key="3">
    <source>
        <dbReference type="ARBA" id="ARBA00022605"/>
    </source>
</evidence>
<keyword evidence="9 15" id="KW-0456">Lyase</keyword>
<comment type="catalytic activity">
    <reaction evidence="11">
        <text>(2R)-2,3-dihydroxy-3-methylbutanoate = 3-methyl-2-oxobutanoate + H2O</text>
        <dbReference type="Rhea" id="RHEA:24809"/>
        <dbReference type="ChEBI" id="CHEBI:11851"/>
        <dbReference type="ChEBI" id="CHEBI:15377"/>
        <dbReference type="ChEBI" id="CHEBI:49072"/>
        <dbReference type="EC" id="4.2.1.9"/>
    </reaction>
    <physiologicalReaction direction="left-to-right" evidence="11">
        <dbReference type="Rhea" id="RHEA:24810"/>
    </physiologicalReaction>
</comment>
<feature type="modified residue" description="N6-carboxylysine" evidence="15">
    <location>
        <position position="128"/>
    </location>
</feature>
<dbReference type="GO" id="GO:0051537">
    <property type="term" value="F:2 iron, 2 sulfur cluster binding"/>
    <property type="evidence" value="ECO:0007669"/>
    <property type="project" value="UniProtKB-UniRule"/>
</dbReference>
<dbReference type="GO" id="GO:0009097">
    <property type="term" value="P:isoleucine biosynthetic process"/>
    <property type="evidence" value="ECO:0007669"/>
    <property type="project" value="UniProtKB-UniRule"/>
</dbReference>
<evidence type="ECO:0000256" key="13">
    <source>
        <dbReference type="ARBA" id="ARBA00029437"/>
    </source>
</evidence>
<dbReference type="Pfam" id="PF00920">
    <property type="entry name" value="ILVD_EDD_N"/>
    <property type="match status" value="1"/>
</dbReference>
<feature type="binding site" evidence="15">
    <location>
        <position position="53"/>
    </location>
    <ligand>
        <name>[2Fe-2S] cluster</name>
        <dbReference type="ChEBI" id="CHEBI:190135"/>
    </ligand>
</feature>
<dbReference type="InterPro" id="IPR037237">
    <property type="entry name" value="IlvD/EDD_N"/>
</dbReference>
<evidence type="ECO:0000256" key="14">
    <source>
        <dbReference type="ARBA" id="ARBA00029490"/>
    </source>
</evidence>
<feature type="binding site" evidence="15">
    <location>
        <position position="454"/>
    </location>
    <ligand>
        <name>Mg(2+)</name>
        <dbReference type="ChEBI" id="CHEBI:18420"/>
    </ligand>
</feature>
<comment type="caution">
    <text evidence="15">Lacks conserved residue(s) required for the propagation of feature annotation.</text>
</comment>
<dbReference type="PROSITE" id="PS00886">
    <property type="entry name" value="ILVD_EDD_1"/>
    <property type="match status" value="1"/>
</dbReference>
<comment type="subunit">
    <text evidence="15">Homodimer.</text>
</comment>
<dbReference type="Proteomes" id="UP000181956">
    <property type="component" value="Chromosome I"/>
</dbReference>
<sequence>MPEIDIKPRSRAVTDGIEATTSRGMLRAVGMGDEDWDKPQIGIASSWNEITPCNLSLDRLAQGAKEGVHSGGGYPLQFGTISVSDGISMGHEGMHFSLVSREVIADSVETVMMAERLDGSVLLAGCDKSLPGMLMAAARLDLASVFLYAGSIAPGWVKLSDGTEKEVTIIDSFEAVGACKAGTMSEEDLKRIECAIAPGEGACGGMYTANTMASVAEALGMSLPGSAAPPSADRRRDYFAHRSGEAVVNMLRLGITARDIMTKKAFENAITVAMALGGSTNVVLHLLAIAHEAEVELTLEDFNRIGDKVPHLADMKPFGKYVMADVDRHGGIPVLMRALLEAGLLHGDVLTVTGKTLAENLAALNPDPLDGEVIRTLDNPIHATGGITVLKGTFAPEGAVVKTAGFDADIFEGPARVFERERGAMDALTEGKISKGDVVIIRYEGPKGGPGMREMLSITAAIKGAGLGKDVLLLTDGRFSGGTTGLCIGHIAPEAVDAGPIAFVRDGDLIRVDIAARSLDLLVDETELAARREGWAPLPPRYTRGVLAKYSKLVHSAAEGAVTG</sequence>
<evidence type="ECO:0000256" key="6">
    <source>
        <dbReference type="ARBA" id="ARBA00022842"/>
    </source>
</evidence>
<dbReference type="NCBIfam" id="TIGR00110">
    <property type="entry name" value="ilvD"/>
    <property type="match status" value="1"/>
</dbReference>
<dbReference type="GO" id="GO:0004160">
    <property type="term" value="F:dihydroxy-acid dehydratase activity"/>
    <property type="evidence" value="ECO:0007669"/>
    <property type="project" value="UniProtKB-UniRule"/>
</dbReference>
<dbReference type="InterPro" id="IPR000581">
    <property type="entry name" value="ILV_EDD_N"/>
</dbReference>
<feature type="binding site" evidence="15">
    <location>
        <position position="127"/>
    </location>
    <ligand>
        <name>Mg(2+)</name>
        <dbReference type="ChEBI" id="CHEBI:18420"/>
    </ligand>
</feature>
<dbReference type="InterPro" id="IPR020558">
    <property type="entry name" value="DiOHA_6PGluconate_deHydtase_CS"/>
</dbReference>
<protein>
    <recommendedName>
        <fullName evidence="14 15">Dihydroxy-acid dehydratase</fullName>
        <shortName evidence="15">DAD</shortName>
        <ecNumber evidence="14 15">4.2.1.9</ecNumber>
    </recommendedName>
</protein>
<comment type="pathway">
    <text evidence="13 15">Amino-acid biosynthesis; L-isoleucine biosynthesis; L-isoleucine from 2-oxobutanoate: step 3/4.</text>
</comment>
<comment type="catalytic activity">
    <reaction evidence="15">
        <text>(2R,3R)-2,3-dihydroxy-3-methylpentanoate = (S)-3-methyl-2-oxopentanoate + H2O</text>
        <dbReference type="Rhea" id="RHEA:27694"/>
        <dbReference type="ChEBI" id="CHEBI:15377"/>
        <dbReference type="ChEBI" id="CHEBI:35146"/>
        <dbReference type="ChEBI" id="CHEBI:49258"/>
        <dbReference type="EC" id="4.2.1.9"/>
    </reaction>
</comment>
<feature type="domain" description="Dihydroxy-acid/6-phosphogluconate dehydratase N-terminal" evidence="16">
    <location>
        <begin position="38"/>
        <end position="360"/>
    </location>
</feature>